<evidence type="ECO:0000313" key="1">
    <source>
        <dbReference type="EMBL" id="ERM92658.1"/>
    </source>
</evidence>
<dbReference type="RefSeq" id="WP_022587488.1">
    <property type="nucleotide sequence ID" value="NZ_AXDC01000009.1"/>
</dbReference>
<dbReference type="AlphaFoldDB" id="U5CRR2"/>
<evidence type="ECO:0008006" key="3">
    <source>
        <dbReference type="Google" id="ProtNLM"/>
    </source>
</evidence>
<protein>
    <recommendedName>
        <fullName evidence="3">HEPN domain-containing protein</fullName>
    </recommendedName>
</protein>
<accession>U5CRR2</accession>
<gene>
    <name evidence="1" type="ORF">O163_04170</name>
</gene>
<dbReference type="Proteomes" id="UP000016856">
    <property type="component" value="Unassembled WGS sequence"/>
</dbReference>
<evidence type="ECO:0000313" key="2">
    <source>
        <dbReference type="Proteomes" id="UP000016856"/>
    </source>
</evidence>
<proteinExistence type="predicted"/>
<dbReference type="PATRIC" id="fig|1388761.3.peg.830"/>
<comment type="caution">
    <text evidence="1">The sequence shown here is derived from an EMBL/GenBank/DDBJ whole genome shotgun (WGS) entry which is preliminary data.</text>
</comment>
<dbReference type="EMBL" id="AXDC01000009">
    <property type="protein sequence ID" value="ERM92658.1"/>
    <property type="molecule type" value="Genomic_DNA"/>
</dbReference>
<sequence>MNPKDGLYKLKGTWMMLFLQKKGKGLPGGIPSEAFVEEDALFAIERARKVINFVEERIK</sequence>
<name>U5CRR2_CALSX</name>
<reference evidence="1 2" key="1">
    <citation type="journal article" date="2013" name="Genome Announc.">
        <title>Draft Genome Sequence of an Anaerobic and Extremophilic Bacterium, Caldanaerobacter yonseiensis, Isolated from a Geothermal Hot Stream.</title>
        <authorList>
            <person name="Lee S.J."/>
            <person name="Lee Y.J."/>
            <person name="Park G.S."/>
            <person name="Kim B.C."/>
            <person name="Lee S.J."/>
            <person name="Shin J.H."/>
            <person name="Lee D.W."/>
        </authorList>
    </citation>
    <scope>NUCLEOTIDE SEQUENCE [LARGE SCALE GENOMIC DNA]</scope>
    <source>
        <strain evidence="1 2">KB-1</strain>
    </source>
</reference>
<organism evidence="1 2">
    <name type="scientific">Caldanaerobacter subterraneus subsp. yonseiensis KB-1</name>
    <dbReference type="NCBI Taxonomy" id="1388761"/>
    <lineage>
        <taxon>Bacteria</taxon>
        <taxon>Bacillati</taxon>
        <taxon>Bacillota</taxon>
        <taxon>Clostridia</taxon>
        <taxon>Thermoanaerobacterales</taxon>
        <taxon>Thermoanaerobacteraceae</taxon>
        <taxon>Caldanaerobacter</taxon>
    </lineage>
</organism>